<name>A0A2C9CPL6_9RHOB</name>
<organism evidence="3 4">
    <name type="scientific">Pontivivens marinum</name>
    <dbReference type="NCBI Taxonomy" id="1690039"/>
    <lineage>
        <taxon>Bacteria</taxon>
        <taxon>Pseudomonadati</taxon>
        <taxon>Pseudomonadota</taxon>
        <taxon>Alphaproteobacteria</taxon>
        <taxon>Rhodobacterales</taxon>
        <taxon>Paracoccaceae</taxon>
        <taxon>Pontivivens</taxon>
    </lineage>
</organism>
<accession>A0A2C9CPL6</accession>
<evidence type="ECO:0000256" key="1">
    <source>
        <dbReference type="SAM" id="Phobius"/>
    </source>
</evidence>
<dbReference type="Proteomes" id="UP000220034">
    <property type="component" value="Unassembled WGS sequence"/>
</dbReference>
<dbReference type="InterPro" id="IPR012422">
    <property type="entry name" value="Cyt_c_oxidase_su4_bac-aa3"/>
</dbReference>
<reference evidence="4" key="1">
    <citation type="submission" date="2017-09" db="EMBL/GenBank/DDBJ databases">
        <authorList>
            <person name="Varghese N."/>
            <person name="Submissions S."/>
        </authorList>
    </citation>
    <scope>NUCLEOTIDE SEQUENCE [LARGE SCALE GENOMIC DNA]</scope>
    <source>
        <strain evidence="4">C7</strain>
    </source>
</reference>
<feature type="domain" description="Cytochrome c oxidase subunit IV bacterial aa3 type" evidence="2">
    <location>
        <begin position="8"/>
        <end position="46"/>
    </location>
</feature>
<evidence type="ECO:0000259" key="2">
    <source>
        <dbReference type="Pfam" id="PF07835"/>
    </source>
</evidence>
<dbReference type="SUPFAM" id="SSF81469">
    <property type="entry name" value="Bacterial aa3 type cytochrome c oxidase subunit IV"/>
    <property type="match status" value="1"/>
</dbReference>
<protein>
    <submittedName>
        <fullName evidence="3">Aa3 type cytochrome c oxidase subunit IV</fullName>
    </submittedName>
</protein>
<sequence>MADHHDAHEHGTMDTTVQEQTYEGFIKFGVRLSIACIAVLVFLAIFRT</sequence>
<feature type="transmembrane region" description="Helical" evidence="1">
    <location>
        <begin position="28"/>
        <end position="46"/>
    </location>
</feature>
<proteinExistence type="predicted"/>
<dbReference type="AlphaFoldDB" id="A0A2C9CPL6"/>
<dbReference type="EMBL" id="OCTN01000001">
    <property type="protein sequence ID" value="SOH93316.1"/>
    <property type="molecule type" value="Genomic_DNA"/>
</dbReference>
<keyword evidence="1" id="KW-1133">Transmembrane helix</keyword>
<dbReference type="Gene3D" id="1.20.5.160">
    <property type="entry name" value="Bacterial aa3 type cytochrome c oxidase subunit IV"/>
    <property type="match status" value="1"/>
</dbReference>
<keyword evidence="1" id="KW-0472">Membrane</keyword>
<evidence type="ECO:0000313" key="3">
    <source>
        <dbReference type="EMBL" id="SOH93316.1"/>
    </source>
</evidence>
<evidence type="ECO:0000313" key="4">
    <source>
        <dbReference type="Proteomes" id="UP000220034"/>
    </source>
</evidence>
<dbReference type="RefSeq" id="WP_097928828.1">
    <property type="nucleotide sequence ID" value="NZ_OCTN01000001.1"/>
</dbReference>
<keyword evidence="1" id="KW-0812">Transmembrane</keyword>
<dbReference type="OrthoDB" id="7691500at2"/>
<keyword evidence="4" id="KW-1185">Reference proteome</keyword>
<gene>
    <name evidence="3" type="ORF">SAMN06273572_1011172</name>
</gene>
<dbReference type="Pfam" id="PF07835">
    <property type="entry name" value="COX4_pro_2"/>
    <property type="match status" value="1"/>
</dbReference>
<dbReference type="InterPro" id="IPR036596">
    <property type="entry name" value="Cyt-C_aa3_sf"/>
</dbReference>